<comment type="subcellular location">
    <subcellularLocation>
        <location evidence="1">Membrane</location>
    </subcellularLocation>
</comment>
<organism evidence="6 7">
    <name type="scientific">Zymoseptoria brevis</name>
    <dbReference type="NCBI Taxonomy" id="1047168"/>
    <lineage>
        <taxon>Eukaryota</taxon>
        <taxon>Fungi</taxon>
        <taxon>Dikarya</taxon>
        <taxon>Ascomycota</taxon>
        <taxon>Pezizomycotina</taxon>
        <taxon>Dothideomycetes</taxon>
        <taxon>Dothideomycetidae</taxon>
        <taxon>Mycosphaerellales</taxon>
        <taxon>Mycosphaerellaceae</taxon>
        <taxon>Zymoseptoria</taxon>
    </lineage>
</organism>
<dbReference type="Gene3D" id="2.60.120.920">
    <property type="match status" value="1"/>
</dbReference>
<keyword evidence="4" id="KW-0472">Membrane</keyword>
<reference evidence="6 7" key="1">
    <citation type="submission" date="2015-03" db="EMBL/GenBank/DDBJ databases">
        <title>RNA-seq based gene annotation and comparative genomics of four Zymoseptoria species reveal species-specific pathogenicity related genes and transposable element activity.</title>
        <authorList>
            <person name="Grandaubert J."/>
            <person name="Bhattacharyya A."/>
            <person name="Stukenbrock E.H."/>
        </authorList>
    </citation>
    <scope>NUCLEOTIDE SEQUENCE [LARGE SCALE GENOMIC DNA]</scope>
    <source>
        <strain evidence="6 7">Zb18110</strain>
    </source>
</reference>
<evidence type="ECO:0008006" key="8">
    <source>
        <dbReference type="Google" id="ProtNLM"/>
    </source>
</evidence>
<keyword evidence="7" id="KW-1185">Reference proteome</keyword>
<keyword evidence="2" id="KW-0812">Transmembrane</keyword>
<comment type="caution">
    <text evidence="6">The sequence shown here is derived from an EMBL/GenBank/DDBJ whole genome shotgun (WGS) entry which is preliminary data.</text>
</comment>
<feature type="compositionally biased region" description="Low complexity" evidence="5">
    <location>
        <begin position="86"/>
        <end position="95"/>
    </location>
</feature>
<evidence type="ECO:0000313" key="6">
    <source>
        <dbReference type="EMBL" id="KJX97727.1"/>
    </source>
</evidence>
<accession>A0A0F4GKX0</accession>
<feature type="compositionally biased region" description="Pro residues" evidence="5">
    <location>
        <begin position="103"/>
        <end position="112"/>
    </location>
</feature>
<evidence type="ECO:0000256" key="4">
    <source>
        <dbReference type="ARBA" id="ARBA00023136"/>
    </source>
</evidence>
<feature type="compositionally biased region" description="Polar residues" evidence="5">
    <location>
        <begin position="61"/>
        <end position="74"/>
    </location>
</feature>
<keyword evidence="3" id="KW-1133">Transmembrane helix</keyword>
<feature type="compositionally biased region" description="Low complexity" evidence="5">
    <location>
        <begin position="31"/>
        <end position="42"/>
    </location>
</feature>
<dbReference type="CDD" id="cd12910">
    <property type="entry name" value="SPRY_SSH4_like"/>
    <property type="match status" value="1"/>
</dbReference>
<dbReference type="InterPro" id="IPR035780">
    <property type="entry name" value="SPRY_Ssh4-like"/>
</dbReference>
<gene>
    <name evidence="6" type="ORF">TI39_contig468g00031</name>
</gene>
<dbReference type="InterPro" id="IPR043136">
    <property type="entry name" value="B30.2/SPRY_sf"/>
</dbReference>
<dbReference type="AlphaFoldDB" id="A0A0F4GKX0"/>
<evidence type="ECO:0000256" key="5">
    <source>
        <dbReference type="SAM" id="MobiDB-lite"/>
    </source>
</evidence>
<dbReference type="Proteomes" id="UP000033647">
    <property type="component" value="Unassembled WGS sequence"/>
</dbReference>
<dbReference type="OrthoDB" id="25503at2759"/>
<dbReference type="EMBL" id="LAFY01000460">
    <property type="protein sequence ID" value="KJX97727.1"/>
    <property type="molecule type" value="Genomic_DNA"/>
</dbReference>
<dbReference type="GO" id="GO:0016020">
    <property type="term" value="C:membrane"/>
    <property type="evidence" value="ECO:0007669"/>
    <property type="project" value="UniProtKB-SubCell"/>
</dbReference>
<evidence type="ECO:0000256" key="1">
    <source>
        <dbReference type="ARBA" id="ARBA00004370"/>
    </source>
</evidence>
<protein>
    <recommendedName>
        <fullName evidence="8">SPRY domain-containing protein</fullName>
    </recommendedName>
</protein>
<evidence type="ECO:0000256" key="3">
    <source>
        <dbReference type="ARBA" id="ARBA00022989"/>
    </source>
</evidence>
<sequence>MNNEQYQPPAGPPPSYRQAQSGSPDRLQEESSSSSRTSWSSSVPPARAGLALNNPYRDGPSATTQARPPSTALSPTIGGRSPSGQSTATSSTTDVTMDDDEYAPPPGPPPSRVPQYQQYAPPPGPPPSHTTNNSHPSPLSEEHSPPPYDPWLGPDDSLRPPPSFAVVQPASTKSPTANATFDDAARAHLWSRYNPLFQPATHSAQAIHRILSSDLRLTVPPNTTEVTQYQPAIGRTYIRTTPFLTDTILMSDLPVYSPNAQSPLMTATPHTIYFEVAVKHIGDRYNPANKTESGLGIGFVAPPYPAWRLPGWNRGSLGIHSDDGRRYVDNSYGGVPFVNAFAAGDIVGVGMTFAPPKHGDLPGMRAEVFFTRNGTREGGWDLYEERDQAAEEGNVEGLEGEHDLLAAVGVFGSVEFECVFRREEWMYRP</sequence>
<feature type="region of interest" description="Disordered" evidence="5">
    <location>
        <begin position="1"/>
        <end position="177"/>
    </location>
</feature>
<dbReference type="PANTHER" id="PTHR12864">
    <property type="entry name" value="RAN BINDING PROTEIN 9-RELATED"/>
    <property type="match status" value="1"/>
</dbReference>
<evidence type="ECO:0000256" key="2">
    <source>
        <dbReference type="ARBA" id="ARBA00022692"/>
    </source>
</evidence>
<dbReference type="STRING" id="1047168.A0A0F4GKX0"/>
<proteinExistence type="predicted"/>
<evidence type="ECO:0000313" key="7">
    <source>
        <dbReference type="Proteomes" id="UP000033647"/>
    </source>
</evidence>
<name>A0A0F4GKX0_9PEZI</name>
<dbReference type="InterPro" id="IPR050618">
    <property type="entry name" value="Ubq-SigPath_Reg"/>
</dbReference>